<feature type="compositionally biased region" description="Low complexity" evidence="1">
    <location>
        <begin position="1"/>
        <end position="16"/>
    </location>
</feature>
<feature type="compositionally biased region" description="Low complexity" evidence="1">
    <location>
        <begin position="47"/>
        <end position="67"/>
    </location>
</feature>
<dbReference type="Proteomes" id="UP000028058">
    <property type="component" value="Unassembled WGS sequence"/>
</dbReference>
<accession>A0A420UY91</accession>
<dbReference type="EMBL" id="JNAD02000012">
    <property type="protein sequence ID" value="RKM92805.1"/>
    <property type="molecule type" value="Genomic_DNA"/>
</dbReference>
<name>A0A420UY91_9ACTN</name>
<sequence>MWQAARTAGPGTRRPGAAGGSGGRGQTRRVLREAPPNSLLRTRKGRVTTVARAPPTARSASAMARNT</sequence>
<keyword evidence="3" id="KW-1185">Reference proteome</keyword>
<dbReference type="AlphaFoldDB" id="A0A420UY91"/>
<proteinExistence type="predicted"/>
<organism evidence="2 3">
    <name type="scientific">Streptomyces xinghaiensis</name>
    <dbReference type="NCBI Taxonomy" id="1038928"/>
    <lineage>
        <taxon>Bacteria</taxon>
        <taxon>Bacillati</taxon>
        <taxon>Actinomycetota</taxon>
        <taxon>Actinomycetes</taxon>
        <taxon>Kitasatosporales</taxon>
        <taxon>Streptomycetaceae</taxon>
        <taxon>Streptomyces</taxon>
    </lineage>
</organism>
<protein>
    <submittedName>
        <fullName evidence="2">Uncharacterized protein</fullName>
    </submittedName>
</protein>
<gene>
    <name evidence="2" type="ORF">SFRA_023060</name>
</gene>
<evidence type="ECO:0000313" key="3">
    <source>
        <dbReference type="Proteomes" id="UP000028058"/>
    </source>
</evidence>
<reference evidence="2 3" key="1">
    <citation type="journal article" date="2014" name="Genome Announc.">
        <title>Draft Genome Sequence of Streptomyces fradiae ATCC 19609, a Strain Highly Sensitive to Antibiotics.</title>
        <authorList>
            <person name="Bekker O.B."/>
            <person name="Klimina K.M."/>
            <person name="Vatlin A.A."/>
            <person name="Zakharevich N.V."/>
            <person name="Kasianov A.S."/>
            <person name="Danilenko V.N."/>
        </authorList>
    </citation>
    <scope>NUCLEOTIDE SEQUENCE [LARGE SCALE GENOMIC DNA]</scope>
    <source>
        <strain evidence="2 3">ATCC 19609</strain>
    </source>
</reference>
<feature type="region of interest" description="Disordered" evidence="1">
    <location>
        <begin position="1"/>
        <end position="67"/>
    </location>
</feature>
<evidence type="ECO:0000313" key="2">
    <source>
        <dbReference type="EMBL" id="RKM92805.1"/>
    </source>
</evidence>
<evidence type="ECO:0000256" key="1">
    <source>
        <dbReference type="SAM" id="MobiDB-lite"/>
    </source>
</evidence>
<comment type="caution">
    <text evidence="2">The sequence shown here is derived from an EMBL/GenBank/DDBJ whole genome shotgun (WGS) entry which is preliminary data.</text>
</comment>